<dbReference type="HOGENOM" id="CLU_273477_0_0_1"/>
<dbReference type="KEGG" id="tet:TTHERM_01020770"/>
<feature type="coiled-coil region" evidence="1">
    <location>
        <begin position="856"/>
        <end position="883"/>
    </location>
</feature>
<dbReference type="InParanoid" id="Q24BZ3"/>
<dbReference type="EMBL" id="GG662374">
    <property type="protein sequence ID" value="EAS05309.2"/>
    <property type="molecule type" value="Genomic_DNA"/>
</dbReference>
<name>Q24BZ3_TETTS</name>
<reference evidence="3" key="1">
    <citation type="journal article" date="2006" name="PLoS Biol.">
        <title>Macronuclear genome sequence of the ciliate Tetrahymena thermophila, a model eukaryote.</title>
        <authorList>
            <person name="Eisen J.A."/>
            <person name="Coyne R.S."/>
            <person name="Wu M."/>
            <person name="Wu D."/>
            <person name="Thiagarajan M."/>
            <person name="Wortman J.R."/>
            <person name="Badger J.H."/>
            <person name="Ren Q."/>
            <person name="Amedeo P."/>
            <person name="Jones K.M."/>
            <person name="Tallon L.J."/>
            <person name="Delcher A.L."/>
            <person name="Salzberg S.L."/>
            <person name="Silva J.C."/>
            <person name="Haas B.J."/>
            <person name="Majoros W.H."/>
            <person name="Farzad M."/>
            <person name="Carlton J.M."/>
            <person name="Smith R.K. Jr."/>
            <person name="Garg J."/>
            <person name="Pearlman R.E."/>
            <person name="Karrer K.M."/>
            <person name="Sun L."/>
            <person name="Manning G."/>
            <person name="Elde N.C."/>
            <person name="Turkewitz A.P."/>
            <person name="Asai D.J."/>
            <person name="Wilkes D.E."/>
            <person name="Wang Y."/>
            <person name="Cai H."/>
            <person name="Collins K."/>
            <person name="Stewart B.A."/>
            <person name="Lee S.R."/>
            <person name="Wilamowska K."/>
            <person name="Weinberg Z."/>
            <person name="Ruzzo W.L."/>
            <person name="Wloga D."/>
            <person name="Gaertig J."/>
            <person name="Frankel J."/>
            <person name="Tsao C.-C."/>
            <person name="Gorovsky M.A."/>
            <person name="Keeling P.J."/>
            <person name="Waller R.F."/>
            <person name="Patron N.J."/>
            <person name="Cherry J.M."/>
            <person name="Stover N.A."/>
            <person name="Krieger C.J."/>
            <person name="del Toro C."/>
            <person name="Ryder H.F."/>
            <person name="Williamson S.C."/>
            <person name="Barbeau R.A."/>
            <person name="Hamilton E.P."/>
            <person name="Orias E."/>
        </authorList>
    </citation>
    <scope>NUCLEOTIDE SEQUENCE [LARGE SCALE GENOMIC DNA]</scope>
    <source>
        <strain evidence="3">SB210</strain>
    </source>
</reference>
<feature type="coiled-coil region" evidence="1">
    <location>
        <begin position="29"/>
        <end position="130"/>
    </location>
</feature>
<feature type="coiled-coil region" evidence="1">
    <location>
        <begin position="589"/>
        <end position="664"/>
    </location>
</feature>
<evidence type="ECO:0000256" key="1">
    <source>
        <dbReference type="SAM" id="Coils"/>
    </source>
</evidence>
<gene>
    <name evidence="2" type="ORF">TTHERM_01020770</name>
</gene>
<protein>
    <submittedName>
        <fullName evidence="2">Uncharacterized protein</fullName>
    </submittedName>
</protein>
<sequence>MQNYNPNMADRTLKMNEFLVREMNLHKIIKEQEYTIQKFNKKIADYESQEKEIINVRVQMKETIQQMQLLEQKNQETKKNYEEQILQLQQSLELMKQNYENEIQYRDSSINLLEKQIKQINIDFDRLLVEKDEEIKLIKQASGVKHDQNFEQSLDNYTSEEEYIIQVQKINEFINDMQENLMAQIVHYRRELEMSQKDKLNFQDIHADEKRFLEEKAEKYLLINHNLEQDMNLKLNQFQQELKKLVKELQLKNTQLLKANEEKDNKALKLLDTQIEGEKIWMKEKAELIAQIQIQQESFDTKLNYYEKQINLLSEEKVIEIEKYIRENEILKSEKELLVQNMEDLKKIYNSKEKKLNIEIERLNIAQHKLIDLGQTREDLMQKEIQVLQTSVLELQNAYDQRNKLITLEDKKKDGGNVNWEQMIKNRLVNFDKLNVQMRNALNEKKAGEVLREGRQLITKLTDKLSALDGFKTQQFEKKASDKRLNIANLERALDKFMMITDEFGNKIDQILDRAKDQNIAVNQQEQNKEESFLNSTMRKDIGVSENQNPIEQNINSSKNALNLAFKAVQAEIESTKYDEIITKKDAEINLAKKNLIVYKETIEKLEAKLNEKIEDFKQKKKIKNMNEDEMEEEHLIAKLSSEKIELEKENAIYKKELYELKSEKEIYTQMKDKYESLFIKEIQRIEENYNVKFTEFKKMIQNAEFQNQKQATPNQKNNSLAQSKYISNQSTIKSFAIKGINGGGANKSIMMNNNPNISFTSNGFADKNKETEKMLRLVLNEAESIKAQLKEIEKVYLESERFNNLMEEIKLLEGRCQELQEILEKEIVFIKEQLEQNAYMASVPSKKFDEGFDVFKKHCEQLIELKEQIEKNEQQREKFFQKIQEHFDFTQNQQKNVIKEGTAEEEKNMLKTEILSLTQLIQIERENHKSELEVQLNNMNKTLKLMEKKVESSKQELENLKQVNLESQKNHESFAFVTQKEIKQLKSEIANLSKLINETHVKRIEEKKKFLQQITAMEKEAMNKEEDTRKMIEQKIQKFDDLIETKEKILQQKYNQQRHEEKILEKIKTKYQAQYKNILEEMQKKNQMLQDQIDEINEIQEDKSKRFNLIINDLRINIENLHSEKARLIESINYNNQLIEQKEKQIQLTTQKYQNLTTSILNHSSYNQQVF</sequence>
<feature type="coiled-coil region" evidence="1">
    <location>
        <begin position="321"/>
        <end position="355"/>
    </location>
</feature>
<feature type="coiled-coil region" evidence="1">
    <location>
        <begin position="210"/>
        <end position="266"/>
    </location>
</feature>
<accession>Q24BZ3</accession>
<dbReference type="GeneID" id="7835981"/>
<feature type="coiled-coil region" evidence="1">
    <location>
        <begin position="930"/>
        <end position="1028"/>
    </location>
</feature>
<dbReference type="RefSeq" id="XP_001025554.2">
    <property type="nucleotide sequence ID" value="XM_001025554.2"/>
</dbReference>
<dbReference type="STRING" id="312017.Q24BZ3"/>
<evidence type="ECO:0000313" key="3">
    <source>
        <dbReference type="Proteomes" id="UP000009168"/>
    </source>
</evidence>
<keyword evidence="3" id="KW-1185">Reference proteome</keyword>
<dbReference type="Proteomes" id="UP000009168">
    <property type="component" value="Unassembled WGS sequence"/>
</dbReference>
<proteinExistence type="predicted"/>
<evidence type="ECO:0000313" key="2">
    <source>
        <dbReference type="EMBL" id="EAS05309.2"/>
    </source>
</evidence>
<feature type="coiled-coil region" evidence="1">
    <location>
        <begin position="1069"/>
        <end position="1160"/>
    </location>
</feature>
<feature type="coiled-coil region" evidence="1">
    <location>
        <begin position="769"/>
        <end position="823"/>
    </location>
</feature>
<dbReference type="eggNOG" id="ENOG502SYCT">
    <property type="taxonomic scope" value="Eukaryota"/>
</dbReference>
<keyword evidence="1" id="KW-0175">Coiled coil</keyword>
<organism evidence="2 3">
    <name type="scientific">Tetrahymena thermophila (strain SB210)</name>
    <dbReference type="NCBI Taxonomy" id="312017"/>
    <lineage>
        <taxon>Eukaryota</taxon>
        <taxon>Sar</taxon>
        <taxon>Alveolata</taxon>
        <taxon>Ciliophora</taxon>
        <taxon>Intramacronucleata</taxon>
        <taxon>Oligohymenophorea</taxon>
        <taxon>Hymenostomatida</taxon>
        <taxon>Tetrahymenina</taxon>
        <taxon>Tetrahymenidae</taxon>
        <taxon>Tetrahymena</taxon>
    </lineage>
</organism>
<feature type="coiled-coil region" evidence="1">
    <location>
        <begin position="473"/>
        <end position="532"/>
    </location>
</feature>
<dbReference type="AlphaFoldDB" id="Q24BZ3"/>